<protein>
    <submittedName>
        <fullName evidence="1">Uncharacterized protein</fullName>
    </submittedName>
</protein>
<keyword evidence="2" id="KW-1185">Reference proteome</keyword>
<gene>
    <name evidence="1" type="ORF">I5589_17155</name>
</gene>
<feature type="non-terminal residue" evidence="1">
    <location>
        <position position="63"/>
    </location>
</feature>
<organism evidence="1 2">
    <name type="scientific">Burkholderia vietnamiensis</name>
    <dbReference type="NCBI Taxonomy" id="60552"/>
    <lineage>
        <taxon>Bacteria</taxon>
        <taxon>Pseudomonadati</taxon>
        <taxon>Pseudomonadota</taxon>
        <taxon>Betaproteobacteria</taxon>
        <taxon>Burkholderiales</taxon>
        <taxon>Burkholderiaceae</taxon>
        <taxon>Burkholderia</taxon>
        <taxon>Burkholderia cepacia complex</taxon>
    </lineage>
</organism>
<name>A0ABS1AXB9_BURVI</name>
<dbReference type="RefSeq" id="WP_200091608.1">
    <property type="nucleotide sequence ID" value="NZ_JADVKH010000037.1"/>
</dbReference>
<proteinExistence type="predicted"/>
<dbReference type="Proteomes" id="UP000808215">
    <property type="component" value="Unassembled WGS sequence"/>
</dbReference>
<dbReference type="EMBL" id="JADVKH010000037">
    <property type="protein sequence ID" value="MBJ9688805.1"/>
    <property type="molecule type" value="Genomic_DNA"/>
</dbReference>
<evidence type="ECO:0000313" key="1">
    <source>
        <dbReference type="EMBL" id="MBJ9688805.1"/>
    </source>
</evidence>
<reference evidence="1 2" key="1">
    <citation type="submission" date="2020-11" db="EMBL/GenBank/DDBJ databases">
        <title>Enhanced detection system for hospital associated transmission using whole genome sequencing surveillance.</title>
        <authorList>
            <person name="Harrison L.H."/>
            <person name="Van Tyne D."/>
            <person name="Marsh J.W."/>
            <person name="Griffith M.P."/>
            <person name="Snyder D.J."/>
            <person name="Cooper V.S."/>
            <person name="Mustapha M."/>
        </authorList>
    </citation>
    <scope>NUCLEOTIDE SEQUENCE [LARGE SCALE GENOMIC DNA]</scope>
    <source>
        <strain evidence="1 2">BC00020</strain>
    </source>
</reference>
<sequence length="63" mass="6811">MANETIDITPTWGNIGALYVRLAESQEVTAIRGMRADVARAFASAEALKALMSTLNDDQRAIT</sequence>
<comment type="caution">
    <text evidence="1">The sequence shown here is derived from an EMBL/GenBank/DDBJ whole genome shotgun (WGS) entry which is preliminary data.</text>
</comment>
<evidence type="ECO:0000313" key="2">
    <source>
        <dbReference type="Proteomes" id="UP000808215"/>
    </source>
</evidence>
<accession>A0ABS1AXB9</accession>